<dbReference type="Ensembl" id="ENSAPOT00000031455.1">
    <property type="protein sequence ID" value="ENSAPOP00000011072.1"/>
    <property type="gene ID" value="ENSAPOG00000013609.1"/>
</dbReference>
<dbReference type="InParanoid" id="A0A3Q1F537"/>
<evidence type="ECO:0000313" key="1">
    <source>
        <dbReference type="Ensembl" id="ENSAPOP00000011072.1"/>
    </source>
</evidence>
<reference evidence="1" key="1">
    <citation type="submission" date="2025-08" db="UniProtKB">
        <authorList>
            <consortium name="Ensembl"/>
        </authorList>
    </citation>
    <scope>IDENTIFICATION</scope>
</reference>
<dbReference type="GeneTree" id="ENSGT00940000181941"/>
<keyword evidence="2" id="KW-1185">Reference proteome</keyword>
<sequence>MNKIPRYLNSFMSIKQKSSAAAMCLVCKESCSGFQPHSWRFQWWGSPKNNS</sequence>
<dbReference type="AlphaFoldDB" id="A0A3Q1F537"/>
<organism evidence="1 2">
    <name type="scientific">Acanthochromis polyacanthus</name>
    <name type="common">spiny chromis</name>
    <dbReference type="NCBI Taxonomy" id="80966"/>
    <lineage>
        <taxon>Eukaryota</taxon>
        <taxon>Metazoa</taxon>
        <taxon>Chordata</taxon>
        <taxon>Craniata</taxon>
        <taxon>Vertebrata</taxon>
        <taxon>Euteleostomi</taxon>
        <taxon>Actinopterygii</taxon>
        <taxon>Neopterygii</taxon>
        <taxon>Teleostei</taxon>
        <taxon>Neoteleostei</taxon>
        <taxon>Acanthomorphata</taxon>
        <taxon>Ovalentaria</taxon>
        <taxon>Pomacentridae</taxon>
        <taxon>Acanthochromis</taxon>
    </lineage>
</organism>
<dbReference type="Proteomes" id="UP000257200">
    <property type="component" value="Unplaced"/>
</dbReference>
<proteinExistence type="predicted"/>
<accession>A0A3Q1F537</accession>
<protein>
    <submittedName>
        <fullName evidence="1">Uncharacterized protein</fullName>
    </submittedName>
</protein>
<evidence type="ECO:0000313" key="2">
    <source>
        <dbReference type="Proteomes" id="UP000257200"/>
    </source>
</evidence>
<name>A0A3Q1F537_9TELE</name>
<reference evidence="1" key="2">
    <citation type="submission" date="2025-09" db="UniProtKB">
        <authorList>
            <consortium name="Ensembl"/>
        </authorList>
    </citation>
    <scope>IDENTIFICATION</scope>
</reference>